<organism evidence="2 3">
    <name type="scientific">Canavalia gladiata</name>
    <name type="common">Sword bean</name>
    <name type="synonym">Dolichos gladiatus</name>
    <dbReference type="NCBI Taxonomy" id="3824"/>
    <lineage>
        <taxon>Eukaryota</taxon>
        <taxon>Viridiplantae</taxon>
        <taxon>Streptophyta</taxon>
        <taxon>Embryophyta</taxon>
        <taxon>Tracheophyta</taxon>
        <taxon>Spermatophyta</taxon>
        <taxon>Magnoliopsida</taxon>
        <taxon>eudicotyledons</taxon>
        <taxon>Gunneridae</taxon>
        <taxon>Pentapetalae</taxon>
        <taxon>rosids</taxon>
        <taxon>fabids</taxon>
        <taxon>Fabales</taxon>
        <taxon>Fabaceae</taxon>
        <taxon>Papilionoideae</taxon>
        <taxon>50 kb inversion clade</taxon>
        <taxon>NPAAA clade</taxon>
        <taxon>indigoferoid/millettioid clade</taxon>
        <taxon>Phaseoleae</taxon>
        <taxon>Canavalia</taxon>
    </lineage>
</organism>
<keyword evidence="1" id="KW-1133">Transmembrane helix</keyword>
<accession>A0AAN9LM40</accession>
<reference evidence="2 3" key="1">
    <citation type="submission" date="2024-01" db="EMBL/GenBank/DDBJ databases">
        <title>The genomes of 5 underutilized Papilionoideae crops provide insights into root nodulation and disease resistanc.</title>
        <authorList>
            <person name="Jiang F."/>
        </authorList>
    </citation>
    <scope>NUCLEOTIDE SEQUENCE [LARGE SCALE GENOMIC DNA]</scope>
    <source>
        <strain evidence="2">LVBAO_FW01</strain>
        <tissue evidence="2">Leaves</tissue>
    </source>
</reference>
<keyword evidence="1" id="KW-0472">Membrane</keyword>
<keyword evidence="3" id="KW-1185">Reference proteome</keyword>
<dbReference type="Proteomes" id="UP001367508">
    <property type="component" value="Unassembled WGS sequence"/>
</dbReference>
<keyword evidence="1" id="KW-0812">Transmembrane</keyword>
<evidence type="ECO:0000313" key="2">
    <source>
        <dbReference type="EMBL" id="KAK7338489.1"/>
    </source>
</evidence>
<evidence type="ECO:0000313" key="3">
    <source>
        <dbReference type="Proteomes" id="UP001367508"/>
    </source>
</evidence>
<evidence type="ECO:0000256" key="1">
    <source>
        <dbReference type="SAM" id="Phobius"/>
    </source>
</evidence>
<sequence>MAVGIGTNLPPLLPWSFLDPLETYNGSMISGSTGFPCFTSGLSSLRIEDCLIFAYIILALLMYVPNELRGGMMGFSLAPANTAILLSMVQVSLMAFVVLGVLLACLEAIGEATV</sequence>
<proteinExistence type="predicted"/>
<feature type="transmembrane region" description="Helical" evidence="1">
    <location>
        <begin position="84"/>
        <end position="106"/>
    </location>
</feature>
<protein>
    <submittedName>
        <fullName evidence="2">Uncharacterized protein</fullName>
    </submittedName>
</protein>
<name>A0AAN9LM40_CANGL</name>
<feature type="transmembrane region" description="Helical" evidence="1">
    <location>
        <begin position="45"/>
        <end position="64"/>
    </location>
</feature>
<dbReference type="EMBL" id="JAYMYQ010000004">
    <property type="protein sequence ID" value="KAK7338489.1"/>
    <property type="molecule type" value="Genomic_DNA"/>
</dbReference>
<gene>
    <name evidence="2" type="ORF">VNO77_19100</name>
</gene>
<dbReference type="AlphaFoldDB" id="A0AAN9LM40"/>
<comment type="caution">
    <text evidence="2">The sequence shown here is derived from an EMBL/GenBank/DDBJ whole genome shotgun (WGS) entry which is preliminary data.</text>
</comment>